<name>A0A9N8L9A8_9BASI</name>
<proteinExistence type="predicted"/>
<accession>A0A9N8L9A8</accession>
<dbReference type="PANTHER" id="PTHR46791:SF5">
    <property type="entry name" value="CLR5 DOMAIN-CONTAINING PROTEIN-RELATED"/>
    <property type="match status" value="1"/>
</dbReference>
<dbReference type="Gene3D" id="3.30.420.10">
    <property type="entry name" value="Ribonuclease H-like superfamily/Ribonuclease H"/>
    <property type="match status" value="1"/>
</dbReference>
<feature type="domain" description="Integrase core" evidence="1">
    <location>
        <begin position="223"/>
        <end position="371"/>
    </location>
</feature>
<comment type="caution">
    <text evidence="2">The sequence shown here is derived from an EMBL/GenBank/DDBJ whole genome shotgun (WGS) entry which is preliminary data.</text>
</comment>
<protein>
    <recommendedName>
        <fullName evidence="1">Integrase core domain-containing protein</fullName>
    </recommendedName>
</protein>
<dbReference type="Pfam" id="PF24764">
    <property type="entry name" value="rva_4"/>
    <property type="match status" value="1"/>
</dbReference>
<reference evidence="2 3" key="1">
    <citation type="submission" date="2020-10" db="EMBL/GenBank/DDBJ databases">
        <authorList>
            <person name="Sedaghatjoo S."/>
        </authorList>
    </citation>
    <scope>NUCLEOTIDE SEQUENCE [LARGE SCALE GENOMIC DNA]</scope>
    <source>
        <strain evidence="2 3">LLFL</strain>
    </source>
</reference>
<dbReference type="PANTHER" id="PTHR46791">
    <property type="entry name" value="EXPRESSED PROTEIN"/>
    <property type="match status" value="1"/>
</dbReference>
<dbReference type="InterPro" id="IPR036397">
    <property type="entry name" value="RNaseH_sf"/>
</dbReference>
<organism evidence="2 3">
    <name type="scientific">Tilletia laevis</name>
    <dbReference type="NCBI Taxonomy" id="157183"/>
    <lineage>
        <taxon>Eukaryota</taxon>
        <taxon>Fungi</taxon>
        <taxon>Dikarya</taxon>
        <taxon>Basidiomycota</taxon>
        <taxon>Ustilaginomycotina</taxon>
        <taxon>Exobasidiomycetes</taxon>
        <taxon>Tilletiales</taxon>
        <taxon>Tilletiaceae</taxon>
        <taxon>Tilletia</taxon>
    </lineage>
</organism>
<dbReference type="InterPro" id="IPR012337">
    <property type="entry name" value="RNaseH-like_sf"/>
</dbReference>
<dbReference type="InterPro" id="IPR058913">
    <property type="entry name" value="Integrase_dom_put"/>
</dbReference>
<evidence type="ECO:0000259" key="1">
    <source>
        <dbReference type="Pfam" id="PF24764"/>
    </source>
</evidence>
<sequence>MNELQQEAHVLLPAEVLQGLEQAEEGLLPFRSFVEDVDRDVMVIPSHLVALQELIDAFSSIADAIPSREFNSMMRQMLFIREQLDYFERTMPQTSVQATLERTARGQLKISIDSNTLCELVEKEFSDSTIAIMLGTSLRTVERRRAELGLRKRGGPAISDEELHAAIRSTYTQGFSAGERGMRGALRCVGVRVSRERMRLAMQEVDPQQLQARWAKTIRRRDYYVPFVNSLWHVDGHHKLIRYKIVIHGGIDGKSRVVTFMQANSNNRADTVASCFRAATQQWGWPSRVRADHGGENLKIKAMMEHARGHHRGSFVQGPSTRNQRIERLWVDLQAWTTGTYKTIFGQLEADGLLDTASPVHLWCLHLVFLP</sequence>
<evidence type="ECO:0000313" key="2">
    <source>
        <dbReference type="EMBL" id="CAD6896870.1"/>
    </source>
</evidence>
<dbReference type="EMBL" id="CAJHJF010000090">
    <property type="protein sequence ID" value="CAD6896870.1"/>
    <property type="molecule type" value="Genomic_DNA"/>
</dbReference>
<dbReference type="SUPFAM" id="SSF53098">
    <property type="entry name" value="Ribonuclease H-like"/>
    <property type="match status" value="1"/>
</dbReference>
<dbReference type="GO" id="GO:0003676">
    <property type="term" value="F:nucleic acid binding"/>
    <property type="evidence" value="ECO:0007669"/>
    <property type="project" value="InterPro"/>
</dbReference>
<keyword evidence="3" id="KW-1185">Reference proteome</keyword>
<gene>
    <name evidence="2" type="ORF">JKILLFL_G1202</name>
</gene>
<dbReference type="AlphaFoldDB" id="A0A9N8L9A8"/>
<evidence type="ECO:0000313" key="3">
    <source>
        <dbReference type="Proteomes" id="UP000836404"/>
    </source>
</evidence>
<dbReference type="Proteomes" id="UP000836404">
    <property type="component" value="Unassembled WGS sequence"/>
</dbReference>